<evidence type="ECO:0000313" key="5">
    <source>
        <dbReference type="EMBL" id="MFD1911218.1"/>
    </source>
</evidence>
<dbReference type="InterPro" id="IPR003778">
    <property type="entry name" value="CT_A_B"/>
</dbReference>
<dbReference type="InterPro" id="IPR052708">
    <property type="entry name" value="PxpC"/>
</dbReference>
<dbReference type="InterPro" id="IPR029000">
    <property type="entry name" value="Cyclophilin-like_dom_sf"/>
</dbReference>
<name>A0ABW4S1L1_9RHOB</name>
<evidence type="ECO:0000256" key="1">
    <source>
        <dbReference type="ARBA" id="ARBA00022741"/>
    </source>
</evidence>
<accession>A0ABW4S1L1</accession>
<comment type="caution">
    <text evidence="5">The sequence shown here is derived from an EMBL/GenBank/DDBJ whole genome shotgun (WGS) entry which is preliminary data.</text>
</comment>
<dbReference type="NCBIfam" id="TIGR00724">
    <property type="entry name" value="urea_amlyse_rel"/>
    <property type="match status" value="1"/>
</dbReference>
<evidence type="ECO:0000259" key="4">
    <source>
        <dbReference type="SMART" id="SM00797"/>
    </source>
</evidence>
<keyword evidence="6" id="KW-1185">Reference proteome</keyword>
<dbReference type="EMBL" id="JBHUGH010000002">
    <property type="protein sequence ID" value="MFD1911218.1"/>
    <property type="molecule type" value="Genomic_DNA"/>
</dbReference>
<dbReference type="Pfam" id="PF02626">
    <property type="entry name" value="CT_A_B"/>
    <property type="match status" value="1"/>
</dbReference>
<reference evidence="6" key="1">
    <citation type="journal article" date="2019" name="Int. J. Syst. Evol. Microbiol.">
        <title>The Global Catalogue of Microorganisms (GCM) 10K type strain sequencing project: providing services to taxonomists for standard genome sequencing and annotation.</title>
        <authorList>
            <consortium name="The Broad Institute Genomics Platform"/>
            <consortium name="The Broad Institute Genome Sequencing Center for Infectious Disease"/>
            <person name="Wu L."/>
            <person name="Ma J."/>
        </authorList>
    </citation>
    <scope>NUCLEOTIDE SEQUENCE [LARGE SCALE GENOMIC DNA]</scope>
    <source>
        <strain evidence="6">CGMCC 4.7242</strain>
    </source>
</reference>
<feature type="domain" description="Carboxyltransferase" evidence="4">
    <location>
        <begin position="23"/>
        <end position="298"/>
    </location>
</feature>
<dbReference type="Gene3D" id="2.40.100.10">
    <property type="entry name" value="Cyclophilin-like"/>
    <property type="match status" value="1"/>
</dbReference>
<keyword evidence="1" id="KW-0547">Nucleotide-binding</keyword>
<evidence type="ECO:0000256" key="2">
    <source>
        <dbReference type="ARBA" id="ARBA00022801"/>
    </source>
</evidence>
<dbReference type="PANTHER" id="PTHR43309:SF3">
    <property type="entry name" value="5-OXOPROLINASE SUBUNIT C"/>
    <property type="match status" value="1"/>
</dbReference>
<dbReference type="PANTHER" id="PTHR43309">
    <property type="entry name" value="5-OXOPROLINASE SUBUNIT C"/>
    <property type="match status" value="1"/>
</dbReference>
<evidence type="ECO:0000256" key="3">
    <source>
        <dbReference type="ARBA" id="ARBA00022840"/>
    </source>
</evidence>
<organism evidence="5 6">
    <name type="scientific">Halodurantibacterium flavum</name>
    <dbReference type="NCBI Taxonomy" id="1382802"/>
    <lineage>
        <taxon>Bacteria</taxon>
        <taxon>Pseudomonadati</taxon>
        <taxon>Pseudomonadota</taxon>
        <taxon>Alphaproteobacteria</taxon>
        <taxon>Rhodobacterales</taxon>
        <taxon>Paracoccaceae</taxon>
        <taxon>Halodurantibacterium</taxon>
    </lineage>
</organism>
<proteinExistence type="predicted"/>
<keyword evidence="3" id="KW-0067">ATP-binding</keyword>
<evidence type="ECO:0000313" key="6">
    <source>
        <dbReference type="Proteomes" id="UP001597353"/>
    </source>
</evidence>
<keyword evidence="2" id="KW-0378">Hydrolase</keyword>
<dbReference type="RefSeq" id="WP_390259428.1">
    <property type="nucleotide sequence ID" value="NZ_JBHUGH010000002.1"/>
</dbReference>
<dbReference type="SUPFAM" id="SSF50891">
    <property type="entry name" value="Cyclophilin-like"/>
    <property type="match status" value="1"/>
</dbReference>
<dbReference type="SMART" id="SM00797">
    <property type="entry name" value="AHS2"/>
    <property type="match status" value="1"/>
</dbReference>
<gene>
    <name evidence="5" type="ORF">ACFSGJ_03205</name>
</gene>
<protein>
    <submittedName>
        <fullName evidence="5">Biotin-dependent carboxyltransferase family protein</fullName>
    </submittedName>
</protein>
<sequence length="336" mass="34771">MIEVLQPGPMVTVQDRGRSGLRHAGVSAAGPMDAPAFALANALAGNAPDAAVLEFAGLAGQFRAHADCRIAVTGGQAELRIGDRPVPVNQSHRVRAGEEFRVGALADAVWGYLAVSGGIATPRVMGSRAAHLRSGLGGGLLRPGDRLPLGDFDAGAPCLTLAHPLTPAPPGAPIRVVLGPQDDRFSPGTLECFLTDGFTVSPRRDRMAMMLDGPPLVAPGGHDIVSDGTVMGAIQVPGSGQPIVLMAESQTTGGYPKIATVIGADLPRLAQMATGAVIRFAAVTQSEAEEIWIAHARALRARLSGLRPRPEGGLSSAWLLSCDLVGGIWPPEEVVW</sequence>
<dbReference type="Proteomes" id="UP001597353">
    <property type="component" value="Unassembled WGS sequence"/>
</dbReference>